<protein>
    <submittedName>
        <fullName evidence="3">Uncharacterized protein</fullName>
    </submittedName>
</protein>
<evidence type="ECO:0000313" key="3">
    <source>
        <dbReference type="EMBL" id="EAA15651.1"/>
    </source>
</evidence>
<dbReference type="PaxDb" id="73239-Q7RHW3"/>
<dbReference type="AlphaFoldDB" id="Q7RHW3"/>
<organism evidence="3 4">
    <name type="scientific">Plasmodium yoelii yoelii</name>
    <dbReference type="NCBI Taxonomy" id="73239"/>
    <lineage>
        <taxon>Eukaryota</taxon>
        <taxon>Sar</taxon>
        <taxon>Alveolata</taxon>
        <taxon>Apicomplexa</taxon>
        <taxon>Aconoidasida</taxon>
        <taxon>Haemosporida</taxon>
        <taxon>Plasmodiidae</taxon>
        <taxon>Plasmodium</taxon>
        <taxon>Plasmodium (Vinckeia)</taxon>
    </lineage>
</organism>
<evidence type="ECO:0000313" key="4">
    <source>
        <dbReference type="Proteomes" id="UP000008553"/>
    </source>
</evidence>
<feature type="transmembrane region" description="Helical" evidence="2">
    <location>
        <begin position="6"/>
        <end position="34"/>
    </location>
</feature>
<keyword evidence="4" id="KW-1185">Reference proteome</keyword>
<evidence type="ECO:0000256" key="2">
    <source>
        <dbReference type="SAM" id="Phobius"/>
    </source>
</evidence>
<proteinExistence type="predicted"/>
<reference evidence="3 4" key="1">
    <citation type="journal article" date="2002" name="Nature">
        <title>Genome sequence and comparative analysis of the model rodent malaria parasite Plasmodium yoelii yoelii.</title>
        <authorList>
            <person name="Carlton J.M."/>
            <person name="Angiuoli S.V."/>
            <person name="Suh B.B."/>
            <person name="Kooij T.W."/>
            <person name="Pertea M."/>
            <person name="Silva J.C."/>
            <person name="Ermolaeva M.D."/>
            <person name="Allen J.E."/>
            <person name="Selengut J.D."/>
            <person name="Koo H.L."/>
            <person name="Peterson J.D."/>
            <person name="Pop M."/>
            <person name="Kosack D.S."/>
            <person name="Shumway M.F."/>
            <person name="Bidwell S.L."/>
            <person name="Shallom S.J."/>
            <person name="van Aken S.E."/>
            <person name="Riedmuller S.B."/>
            <person name="Feldblyum T.V."/>
            <person name="Cho J.K."/>
            <person name="Quackenbush J."/>
            <person name="Sedegah M."/>
            <person name="Shoaibi A."/>
            <person name="Cummings L.M."/>
            <person name="Florens L."/>
            <person name="Yates J.R."/>
            <person name="Raine J.D."/>
            <person name="Sinden R.E."/>
            <person name="Harris M.A."/>
            <person name="Cunningham D.A."/>
            <person name="Preiser P.R."/>
            <person name="Bergman L.W."/>
            <person name="Vaidya A.B."/>
            <person name="van Lin L.H."/>
            <person name="Janse C.J."/>
            <person name="Waters A.P."/>
            <person name="Smith H.O."/>
            <person name="White O.R."/>
            <person name="Salzberg S.L."/>
            <person name="Venter J.C."/>
            <person name="Fraser C.M."/>
            <person name="Hoffman S.L."/>
            <person name="Gardner M.J."/>
            <person name="Carucci D.J."/>
        </authorList>
    </citation>
    <scope>NUCLEOTIDE SEQUENCE [LARGE SCALE GENOMIC DNA]</scope>
    <source>
        <strain evidence="3 4">17XNL</strain>
    </source>
</reference>
<comment type="caution">
    <text evidence="3">The sequence shown here is derived from an EMBL/GenBank/DDBJ whole genome shotgun (WGS) entry which is preliminary data.</text>
</comment>
<keyword evidence="2" id="KW-1133">Transmembrane helix</keyword>
<feature type="compositionally biased region" description="Low complexity" evidence="1">
    <location>
        <begin position="58"/>
        <end position="83"/>
    </location>
</feature>
<sequence length="304" mass="36514">MSYKKLIFLIVFILALSIKNVDSVIIISPVLNFFDKIFGVKRIFNGIRNVFKSKKTESSNNSEKIKNSNNLSDKNNNNNNGKSDVTEKTQIIGPDHELYQKILNRYITTQEEIDNKIIKEKEEKEKEEELNKLWYNKIKNFFFKKKETKMPLTLIEYISDKNKKILELELKADNLLSKCRKYKTFFFGTTILLILLSSFPFLLYSYVDYINDGDLTTRFNKMWNRNTSILEEKEKYHNSFEYKVHKRIKNYRSSTYFKMLDLNVSLSEIDGIIYLQMSNFLPFIMCTYIYTYIFIFFFFFFFFF</sequence>
<feature type="region of interest" description="Disordered" evidence="1">
    <location>
        <begin position="58"/>
        <end position="87"/>
    </location>
</feature>
<dbReference type="Proteomes" id="UP000008553">
    <property type="component" value="Unassembled WGS sequence"/>
</dbReference>
<dbReference type="InParanoid" id="Q7RHW3"/>
<keyword evidence="2" id="KW-0812">Transmembrane</keyword>
<feature type="transmembrane region" description="Helical" evidence="2">
    <location>
        <begin position="185"/>
        <end position="207"/>
    </location>
</feature>
<accession>Q7RHW3</accession>
<name>Q7RHW3_PLAYO</name>
<dbReference type="STRING" id="73239.Q7RHW3"/>
<feature type="transmembrane region" description="Helical" evidence="2">
    <location>
        <begin position="280"/>
        <end position="303"/>
    </location>
</feature>
<dbReference type="EMBL" id="AABL01001149">
    <property type="protein sequence ID" value="EAA15651.1"/>
    <property type="molecule type" value="Genomic_DNA"/>
</dbReference>
<evidence type="ECO:0000256" key="1">
    <source>
        <dbReference type="SAM" id="MobiDB-lite"/>
    </source>
</evidence>
<keyword evidence="2" id="KW-0472">Membrane</keyword>
<gene>
    <name evidence="3" type="ORF">PY03870</name>
</gene>